<evidence type="ECO:0000313" key="1">
    <source>
        <dbReference type="EMBL" id="CAB4196638.1"/>
    </source>
</evidence>
<accession>A0A6J5RSI1</accession>
<name>A0A6J5RSI1_9CAUD</name>
<proteinExistence type="predicted"/>
<dbReference type="EMBL" id="LR797252">
    <property type="protein sequence ID" value="CAB4196638.1"/>
    <property type="molecule type" value="Genomic_DNA"/>
</dbReference>
<gene>
    <name evidence="1" type="ORF">UFOVP1290_158</name>
</gene>
<reference evidence="1" key="1">
    <citation type="submission" date="2020-05" db="EMBL/GenBank/DDBJ databases">
        <authorList>
            <person name="Chiriac C."/>
            <person name="Salcher M."/>
            <person name="Ghai R."/>
            <person name="Kavagutti S V."/>
        </authorList>
    </citation>
    <scope>NUCLEOTIDE SEQUENCE</scope>
</reference>
<protein>
    <submittedName>
        <fullName evidence="1">Uncharacterized protein</fullName>
    </submittedName>
</protein>
<sequence>MTDKELRDHKATHDKTNSWWMKDARGIPLSRVCEECVDEVRKQYSPEVLGESGNYEDVVEDTIEPEDGSLSEDWDYGCP</sequence>
<organism evidence="1">
    <name type="scientific">uncultured Caudovirales phage</name>
    <dbReference type="NCBI Taxonomy" id="2100421"/>
    <lineage>
        <taxon>Viruses</taxon>
        <taxon>Duplodnaviria</taxon>
        <taxon>Heunggongvirae</taxon>
        <taxon>Uroviricota</taxon>
        <taxon>Caudoviricetes</taxon>
        <taxon>Peduoviridae</taxon>
        <taxon>Maltschvirus</taxon>
        <taxon>Maltschvirus maltsch</taxon>
    </lineage>
</organism>